<dbReference type="GO" id="GO:0005737">
    <property type="term" value="C:cytoplasm"/>
    <property type="evidence" value="ECO:0007669"/>
    <property type="project" value="TreeGrafter"/>
</dbReference>
<comment type="caution">
    <text evidence="2">The sequence shown here is derived from an EMBL/GenBank/DDBJ whole genome shotgun (WGS) entry which is preliminary data.</text>
</comment>
<reference evidence="2 3" key="1">
    <citation type="submission" date="2016-07" db="EMBL/GenBank/DDBJ databases">
        <title>Pervasive Adenine N6-methylation of Active Genes in Fungi.</title>
        <authorList>
            <consortium name="DOE Joint Genome Institute"/>
            <person name="Mondo S.J."/>
            <person name="Dannebaum R.O."/>
            <person name="Kuo R.C."/>
            <person name="Labutti K."/>
            <person name="Haridas S."/>
            <person name="Kuo A."/>
            <person name="Salamov A."/>
            <person name="Ahrendt S.R."/>
            <person name="Lipzen A."/>
            <person name="Sullivan W."/>
            <person name="Andreopoulos W.B."/>
            <person name="Clum A."/>
            <person name="Lindquist E."/>
            <person name="Daum C."/>
            <person name="Ramamoorthy G.K."/>
            <person name="Gryganskyi A."/>
            <person name="Culley D."/>
            <person name="Magnuson J.K."/>
            <person name="James T.Y."/>
            <person name="O'Malley M.A."/>
            <person name="Stajich J.E."/>
            <person name="Spatafora J.W."/>
            <person name="Visel A."/>
            <person name="Grigoriev I.V."/>
        </authorList>
    </citation>
    <scope>NUCLEOTIDE SEQUENCE [LARGE SCALE GENOMIC DNA]</scope>
    <source>
        <strain evidence="2 3">CBS 115471</strain>
    </source>
</reference>
<dbReference type="Gene3D" id="3.40.50.720">
    <property type="entry name" value="NAD(P)-binding Rossmann-like Domain"/>
    <property type="match status" value="1"/>
</dbReference>
<accession>A0A1Y2A5A1</accession>
<organism evidence="2 3">
    <name type="scientific">Clohesyomyces aquaticus</name>
    <dbReference type="NCBI Taxonomy" id="1231657"/>
    <lineage>
        <taxon>Eukaryota</taxon>
        <taxon>Fungi</taxon>
        <taxon>Dikarya</taxon>
        <taxon>Ascomycota</taxon>
        <taxon>Pezizomycotina</taxon>
        <taxon>Dothideomycetes</taxon>
        <taxon>Pleosporomycetidae</taxon>
        <taxon>Pleosporales</taxon>
        <taxon>Lindgomycetaceae</taxon>
        <taxon>Clohesyomyces</taxon>
    </lineage>
</organism>
<dbReference type="AlphaFoldDB" id="A0A1Y2A5A1"/>
<proteinExistence type="predicted"/>
<gene>
    <name evidence="2" type="ORF">BCR34DRAFT_621834</name>
</gene>
<evidence type="ECO:0000313" key="2">
    <source>
        <dbReference type="EMBL" id="ORY17674.1"/>
    </source>
</evidence>
<dbReference type="InterPro" id="IPR036291">
    <property type="entry name" value="NAD(P)-bd_dom_sf"/>
</dbReference>
<dbReference type="InterPro" id="IPR016040">
    <property type="entry name" value="NAD(P)-bd_dom"/>
</dbReference>
<keyword evidence="3" id="KW-1185">Reference proteome</keyword>
<sequence>MTKLFVTGATGYIGGDAVYAIAHAHPELEVTALVRNSDKGAKVAAQYPDFNLVYGDLDATDLLTAEALKADIVLHCAHADHEGAANALVAGLGKKVDGKVGYLIHTSGTGMLSHADYVRKSYGVRSEKIFDDWDGVKEVTGMADDAIHRNVDKIILSAGTEYPGKVFSAVVAPPCINGPGRGPDNQDSGQVNSMTRAILKRGKGFQVEEGNNLWTDVHVQDLSNIYLSLVEDAIKGGKGATWGPDAYYFATKDDFVWGDVAKAIVKIAHEKKLIQTTEIDKVSTSEADKLTPHGAYLWGMNSRSRAIRAKKLFNWQPKQKSVFEMLPDVIEKEARGLGLTVGHAAEAAG</sequence>
<dbReference type="EMBL" id="MCFA01000011">
    <property type="protein sequence ID" value="ORY17674.1"/>
    <property type="molecule type" value="Genomic_DNA"/>
</dbReference>
<dbReference type="Proteomes" id="UP000193144">
    <property type="component" value="Unassembled WGS sequence"/>
</dbReference>
<evidence type="ECO:0000313" key="3">
    <source>
        <dbReference type="Proteomes" id="UP000193144"/>
    </source>
</evidence>
<dbReference type="GO" id="GO:0004029">
    <property type="term" value="F:aldehyde dehydrogenase (NAD+) activity"/>
    <property type="evidence" value="ECO:0007669"/>
    <property type="project" value="TreeGrafter"/>
</dbReference>
<protein>
    <recommendedName>
        <fullName evidence="1">NAD(P)-binding domain-containing protein</fullName>
    </recommendedName>
</protein>
<evidence type="ECO:0000259" key="1">
    <source>
        <dbReference type="Pfam" id="PF13460"/>
    </source>
</evidence>
<dbReference type="Pfam" id="PF13460">
    <property type="entry name" value="NAD_binding_10"/>
    <property type="match status" value="1"/>
</dbReference>
<name>A0A1Y2A5A1_9PLEO</name>
<dbReference type="InterPro" id="IPR051783">
    <property type="entry name" value="NAD(P)-dependent_oxidoreduct"/>
</dbReference>
<dbReference type="OrthoDB" id="2130169at2759"/>
<dbReference type="PANTHER" id="PTHR48079:SF7">
    <property type="entry name" value="NAD(P)-BINDING DOMAIN-CONTAINING PROTEIN-RELATED"/>
    <property type="match status" value="1"/>
</dbReference>
<feature type="domain" description="NAD(P)-binding" evidence="1">
    <location>
        <begin position="8"/>
        <end position="82"/>
    </location>
</feature>
<dbReference type="STRING" id="1231657.A0A1Y2A5A1"/>
<dbReference type="SUPFAM" id="SSF51735">
    <property type="entry name" value="NAD(P)-binding Rossmann-fold domains"/>
    <property type="match status" value="1"/>
</dbReference>
<dbReference type="PANTHER" id="PTHR48079">
    <property type="entry name" value="PROTEIN YEEZ"/>
    <property type="match status" value="1"/>
</dbReference>